<dbReference type="PANTHER" id="PTHR47739">
    <property type="entry name" value="TRNA1(VAL) (ADENINE(37)-N6)-METHYLTRANSFERASE"/>
    <property type="match status" value="1"/>
</dbReference>
<dbReference type="Gene3D" id="3.40.50.150">
    <property type="entry name" value="Vaccinia Virus protein VP39"/>
    <property type="match status" value="1"/>
</dbReference>
<dbReference type="InterPro" id="IPR029063">
    <property type="entry name" value="SAM-dependent_MTases_sf"/>
</dbReference>
<comment type="caution">
    <text evidence="2">The sequence shown here is derived from an EMBL/GenBank/DDBJ whole genome shotgun (WGS) entry which is preliminary data.</text>
</comment>
<gene>
    <name evidence="2" type="ORF">INF28_04360</name>
</gene>
<evidence type="ECO:0000259" key="1">
    <source>
        <dbReference type="Pfam" id="PF05175"/>
    </source>
</evidence>
<dbReference type="Pfam" id="PF05175">
    <property type="entry name" value="MTS"/>
    <property type="match status" value="1"/>
</dbReference>
<dbReference type="AlphaFoldDB" id="A0A9D5LXI2"/>
<sequence length="253" mass="28443">MNDNLIFPHERVDDLQLQGLKLIQNPSGFCFGVDAVLLADYASKTIKKNVHVLDLCTGSGIIPILLSAKTQAEKIIGVEIQKTVAQMASRSVKLNGLENKISIYCDDLKNAAEHFGRSSFQYITCNPPYKKLGSGILNQADETTIARHEILCSLDDIIRVSSIILKPLGKLCLIHRPDRLVDIITAMKHYGIEPKRLRFVHPYPYKTASMILIEGTRQGKPQLFLDPPLYIYEKPGIYSQEIHAIYGREELQL</sequence>
<keyword evidence="3" id="KW-1185">Reference proteome</keyword>
<name>A0A9D5LXI2_9FIRM</name>
<dbReference type="InterPro" id="IPR007848">
    <property type="entry name" value="Small_mtfrase_dom"/>
</dbReference>
<dbReference type="InterPro" id="IPR050210">
    <property type="entry name" value="tRNA_Adenine-N(6)_MTase"/>
</dbReference>
<dbReference type="GO" id="GO:0008168">
    <property type="term" value="F:methyltransferase activity"/>
    <property type="evidence" value="ECO:0007669"/>
    <property type="project" value="InterPro"/>
</dbReference>
<dbReference type="Proteomes" id="UP000806542">
    <property type="component" value="Unassembled WGS sequence"/>
</dbReference>
<protein>
    <submittedName>
        <fullName evidence="2">tRNA1(Val) (Adenine(37)-N6)-methyltransferase</fullName>
    </submittedName>
</protein>
<evidence type="ECO:0000313" key="2">
    <source>
        <dbReference type="EMBL" id="MBE5039693.1"/>
    </source>
</evidence>
<accession>A0A9D5LXI2</accession>
<dbReference type="SUPFAM" id="SSF53335">
    <property type="entry name" value="S-adenosyl-L-methionine-dependent methyltransferases"/>
    <property type="match status" value="1"/>
</dbReference>
<evidence type="ECO:0000313" key="3">
    <source>
        <dbReference type="Proteomes" id="UP000806542"/>
    </source>
</evidence>
<dbReference type="CDD" id="cd02440">
    <property type="entry name" value="AdoMet_MTases"/>
    <property type="match status" value="1"/>
</dbReference>
<reference evidence="2" key="1">
    <citation type="submission" date="2020-10" db="EMBL/GenBank/DDBJ databases">
        <title>ChiBAC.</title>
        <authorList>
            <person name="Zenner C."/>
            <person name="Hitch T.C.A."/>
            <person name="Clavel T."/>
        </authorList>
    </citation>
    <scope>NUCLEOTIDE SEQUENCE</scope>
    <source>
        <strain evidence="2">DSM 107454</strain>
    </source>
</reference>
<dbReference type="EMBL" id="JADCKB010000007">
    <property type="protein sequence ID" value="MBE5039693.1"/>
    <property type="molecule type" value="Genomic_DNA"/>
</dbReference>
<organism evidence="2 3">
    <name type="scientific">Ructibacterium gallinarum</name>
    <dbReference type="NCBI Taxonomy" id="2779355"/>
    <lineage>
        <taxon>Bacteria</taxon>
        <taxon>Bacillati</taxon>
        <taxon>Bacillota</taxon>
        <taxon>Clostridia</taxon>
        <taxon>Eubacteriales</taxon>
        <taxon>Oscillospiraceae</taxon>
        <taxon>Ructibacterium</taxon>
    </lineage>
</organism>
<dbReference type="PANTHER" id="PTHR47739:SF1">
    <property type="entry name" value="TRNA1(VAL) (ADENINE(37)-N6)-METHYLTRANSFERASE"/>
    <property type="match status" value="1"/>
</dbReference>
<feature type="domain" description="Methyltransferase small" evidence="1">
    <location>
        <begin position="45"/>
        <end position="132"/>
    </location>
</feature>
<proteinExistence type="predicted"/>
<dbReference type="RefSeq" id="WP_226392258.1">
    <property type="nucleotide sequence ID" value="NZ_JADCKB010000007.1"/>
</dbReference>